<sequence>MGSRHIPSLSQSSASSSEDGTASCASSSSHVQPSASQSTMSRWERLRRPSAASSTKRPNFNEANRSNSTSSSTVTSPTTPFFPLPSPLGGPSHDMMRTASDDSYMHVLAASAAARRAAMESGAVASDTASIMSFTCPLSKEFDRHRADAHSLNASLADLPSSAATTNKMQAQQQTQNVKSKQAWLDTTFNKLSARYRTPKKSTNQKGGASTRSKPHFLDLSSIICPTPKHTHRSASTEDEGEVGDHSSSSSSSASASASYNSGADSSFEAMSGWDDPSADTSVELRTPQNEDDRQLSCNSYDFTTPRPSQMQRFASAQSAATSVGSGMRLPSPPLISPLMPNFALSSSGASTPGFAPSSVNNYGYPAPPQLSGRGVTVDDIQHKPSSVAMRSTNTAGPAVAGPPTGMRQLRKQKSFDNPAELRRRQKQEWSVGGPKPPGFGGNANLTIGIPKPQQFQHPSQHGLLSPHSAVSPQMSLHPLDARQRAQMQGRSAGANQAMLPPQGPLRNRVAEIQARPSTMQRGVSHDTAGAFLQGSAALSPPQRPGLLPTASSGALRTLDSARTGYAPAVSDIDPASSTGFSTTSSRQLRQDYGRTGNDRRMPITSPLQAPVGGAVPLPPLLPNSSRESYGSSVGTESLPPTPLSTTFMRGLPLSAVDERVKPAAAPTSPREVRIPRDLHQAAALHHHGAAPIMGGGSALGLMPAKMVRAYSDFSHAPAGVDEASRMRVASRLRGESISSQDESSVDGDGETMRRHGYATQTTPRQKMRPELRREHTSNAILTSPAKAIDQQLSGGALLGAPSMEPAAASATITPRSSSLKDLLAAELQDGAPATARESMDSESSDSSLAYTKPWPLIPQGGGANSHSNTVTPTNSYMTDLTVRASDGPGSRWSPDNSPSHAVKTTSAGAFQGARQRANSRADEWVRKITARGGGVAATGGSK</sequence>
<reference evidence="4" key="2">
    <citation type="submission" date="2014-06" db="EMBL/GenBank/DDBJ databases">
        <authorList>
            <person name="Berkman P.J."/>
        </authorList>
    </citation>
    <scope>NUCLEOTIDE SEQUENCE [LARGE SCALE GENOMIC DNA]</scope>
</reference>
<name>A0A0F7RW12_9BASI</name>
<feature type="region of interest" description="Disordered" evidence="1">
    <location>
        <begin position="194"/>
        <end position="307"/>
    </location>
</feature>
<feature type="compositionally biased region" description="Polar residues" evidence="1">
    <location>
        <begin position="624"/>
        <end position="636"/>
    </location>
</feature>
<evidence type="ECO:0000313" key="2">
    <source>
        <dbReference type="EMBL" id="CDR88514.1"/>
    </source>
</evidence>
<feature type="compositionally biased region" description="Low complexity" evidence="1">
    <location>
        <begin position="247"/>
        <end position="267"/>
    </location>
</feature>
<feature type="region of interest" description="Disordered" evidence="1">
    <location>
        <begin position="732"/>
        <end position="786"/>
    </location>
</feature>
<dbReference type="EMBL" id="LK056678">
    <property type="protein sequence ID" value="CDR88514.1"/>
    <property type="molecule type" value="Genomic_DNA"/>
</dbReference>
<dbReference type="OrthoDB" id="2553278at2759"/>
<feature type="region of interest" description="Disordered" evidence="1">
    <location>
        <begin position="568"/>
        <end position="644"/>
    </location>
</feature>
<organism evidence="3 4">
    <name type="scientific">Sporisorium scitamineum</name>
    <dbReference type="NCBI Taxonomy" id="49012"/>
    <lineage>
        <taxon>Eukaryota</taxon>
        <taxon>Fungi</taxon>
        <taxon>Dikarya</taxon>
        <taxon>Basidiomycota</taxon>
        <taxon>Ustilaginomycotina</taxon>
        <taxon>Ustilaginomycetes</taxon>
        <taxon>Ustilaginales</taxon>
        <taxon>Ustilaginaceae</taxon>
        <taxon>Sporisorium</taxon>
    </lineage>
</organism>
<dbReference type="EMBL" id="CCFA01000927">
    <property type="protein sequence ID" value="CDR99294.1"/>
    <property type="molecule type" value="Genomic_DNA"/>
</dbReference>
<feature type="compositionally biased region" description="Polar residues" evidence="1">
    <location>
        <begin position="296"/>
        <end position="307"/>
    </location>
</feature>
<feature type="region of interest" description="Disordered" evidence="1">
    <location>
        <begin position="390"/>
        <end position="439"/>
    </location>
</feature>
<feature type="region of interest" description="Disordered" evidence="1">
    <location>
        <begin position="453"/>
        <end position="474"/>
    </location>
</feature>
<feature type="compositionally biased region" description="Polar residues" evidence="1">
    <location>
        <begin position="576"/>
        <end position="588"/>
    </location>
</feature>
<accession>A0A0F7RW12</accession>
<feature type="compositionally biased region" description="Basic and acidic residues" evidence="1">
    <location>
        <begin position="589"/>
        <end position="602"/>
    </location>
</feature>
<evidence type="ECO:0000313" key="3">
    <source>
        <dbReference type="EMBL" id="CDR99294.1"/>
    </source>
</evidence>
<feature type="region of interest" description="Disordered" evidence="1">
    <location>
        <begin position="1"/>
        <end position="97"/>
    </location>
</feature>
<feature type="compositionally biased region" description="Basic and acidic residues" evidence="1">
    <location>
        <begin position="768"/>
        <end position="777"/>
    </location>
</feature>
<reference evidence="2" key="1">
    <citation type="submission" date="2014-06" db="EMBL/GenBank/DDBJ databases">
        <authorList>
            <person name="Ju J."/>
            <person name="Zhang J."/>
        </authorList>
    </citation>
    <scope>NUCLEOTIDE SEQUENCE</scope>
    <source>
        <strain evidence="2">SscI8</strain>
    </source>
</reference>
<evidence type="ECO:0000256" key="1">
    <source>
        <dbReference type="SAM" id="MobiDB-lite"/>
    </source>
</evidence>
<gene>
    <name evidence="3" type="primary">SSCI17960.1</name>
    <name evidence="2" type="ORF">SPSC_04341</name>
</gene>
<feature type="compositionally biased region" description="Polar residues" evidence="1">
    <location>
        <begin position="51"/>
        <end position="67"/>
    </location>
</feature>
<feature type="compositionally biased region" description="Low complexity" evidence="1">
    <location>
        <begin position="68"/>
        <end position="79"/>
    </location>
</feature>
<feature type="compositionally biased region" description="Polar residues" evidence="1">
    <location>
        <begin position="894"/>
        <end position="909"/>
    </location>
</feature>
<feature type="compositionally biased region" description="Polar residues" evidence="1">
    <location>
        <begin position="201"/>
        <end position="212"/>
    </location>
</feature>
<protein>
    <submittedName>
        <fullName evidence="3">Uncharacterized protein</fullName>
    </submittedName>
</protein>
<dbReference type="Proteomes" id="UP000242770">
    <property type="component" value="Unassembled WGS sequence"/>
</dbReference>
<proteinExistence type="predicted"/>
<dbReference type="AlphaFoldDB" id="A0A0F7RW12"/>
<feature type="compositionally biased region" description="Low complexity" evidence="1">
    <location>
        <begin position="8"/>
        <end position="38"/>
    </location>
</feature>
<keyword evidence="4" id="KW-1185">Reference proteome</keyword>
<feature type="region of interest" description="Disordered" evidence="1">
    <location>
        <begin position="885"/>
        <end position="922"/>
    </location>
</feature>
<reference evidence="3" key="3">
    <citation type="submission" date="2014-06" db="EMBL/GenBank/DDBJ databases">
        <authorList>
            <person name="Berkman J.Paul."/>
        </authorList>
    </citation>
    <scope>NUCLEOTIDE SEQUENCE [LARGE SCALE GENOMIC DNA]</scope>
</reference>
<feature type="region of interest" description="Disordered" evidence="1">
    <location>
        <begin position="164"/>
        <end position="183"/>
    </location>
</feature>
<evidence type="ECO:0000313" key="4">
    <source>
        <dbReference type="Proteomes" id="UP000242770"/>
    </source>
</evidence>